<comment type="subcellular location">
    <subcellularLocation>
        <location evidence="1">Cell outer membrane</location>
    </subcellularLocation>
</comment>
<dbReference type="Pfam" id="PF07980">
    <property type="entry name" value="SusD_RagB"/>
    <property type="match status" value="1"/>
</dbReference>
<feature type="domain" description="RagB/SusD" evidence="6">
    <location>
        <begin position="279"/>
        <end position="569"/>
    </location>
</feature>
<keyword evidence="3" id="KW-0732">Signal</keyword>
<keyword evidence="9" id="KW-1185">Reference proteome</keyword>
<dbReference type="Proteomes" id="UP000230000">
    <property type="component" value="Unassembled WGS sequence"/>
</dbReference>
<dbReference type="InterPro" id="IPR012944">
    <property type="entry name" value="SusD_RagB_dom"/>
</dbReference>
<name>A0A2M9CVV7_9BACT</name>
<evidence type="ECO:0000313" key="9">
    <source>
        <dbReference type="Proteomes" id="UP000230000"/>
    </source>
</evidence>
<dbReference type="PROSITE" id="PS51257">
    <property type="entry name" value="PROKAR_LIPOPROTEIN"/>
    <property type="match status" value="1"/>
</dbReference>
<evidence type="ECO:0000259" key="6">
    <source>
        <dbReference type="Pfam" id="PF07980"/>
    </source>
</evidence>
<evidence type="ECO:0000256" key="2">
    <source>
        <dbReference type="ARBA" id="ARBA00006275"/>
    </source>
</evidence>
<dbReference type="RefSeq" id="WP_100314475.1">
    <property type="nucleotide sequence ID" value="NZ_PGFG01000001.1"/>
</dbReference>
<dbReference type="InterPro" id="IPR011990">
    <property type="entry name" value="TPR-like_helical_dom_sf"/>
</dbReference>
<evidence type="ECO:0000256" key="4">
    <source>
        <dbReference type="ARBA" id="ARBA00023136"/>
    </source>
</evidence>
<organism evidence="8 9">
    <name type="scientific">Thermoflavifilum aggregans</name>
    <dbReference type="NCBI Taxonomy" id="454188"/>
    <lineage>
        <taxon>Bacteria</taxon>
        <taxon>Pseudomonadati</taxon>
        <taxon>Bacteroidota</taxon>
        <taxon>Chitinophagia</taxon>
        <taxon>Chitinophagales</taxon>
        <taxon>Chitinophagaceae</taxon>
        <taxon>Thermoflavifilum</taxon>
    </lineage>
</organism>
<evidence type="ECO:0000256" key="3">
    <source>
        <dbReference type="ARBA" id="ARBA00022729"/>
    </source>
</evidence>
<keyword evidence="4" id="KW-0472">Membrane</keyword>
<accession>A0A2M9CVV7</accession>
<dbReference type="EMBL" id="PGFG01000001">
    <property type="protein sequence ID" value="PJJ75928.1"/>
    <property type="molecule type" value="Genomic_DNA"/>
</dbReference>
<comment type="caution">
    <text evidence="8">The sequence shown here is derived from an EMBL/GenBank/DDBJ whole genome shotgun (WGS) entry which is preliminary data.</text>
</comment>
<feature type="domain" description="SusD-like N-terminal" evidence="7">
    <location>
        <begin position="85"/>
        <end position="212"/>
    </location>
</feature>
<dbReference type="GO" id="GO:0009279">
    <property type="term" value="C:cell outer membrane"/>
    <property type="evidence" value="ECO:0007669"/>
    <property type="project" value="UniProtKB-SubCell"/>
</dbReference>
<comment type="similarity">
    <text evidence="2">Belongs to the SusD family.</text>
</comment>
<proteinExistence type="inferred from homology"/>
<dbReference type="SUPFAM" id="SSF48452">
    <property type="entry name" value="TPR-like"/>
    <property type="match status" value="1"/>
</dbReference>
<dbReference type="Pfam" id="PF14322">
    <property type="entry name" value="SusD-like_3"/>
    <property type="match status" value="1"/>
</dbReference>
<reference evidence="8 9" key="1">
    <citation type="submission" date="2017-11" db="EMBL/GenBank/DDBJ databases">
        <title>Genomic Encyclopedia of Archaeal and Bacterial Type Strains, Phase II (KMG-II): From Individual Species to Whole Genera.</title>
        <authorList>
            <person name="Goeker M."/>
        </authorList>
    </citation>
    <scope>NUCLEOTIDE SEQUENCE [LARGE SCALE GENOMIC DNA]</scope>
    <source>
        <strain evidence="8 9">DSM 27268</strain>
    </source>
</reference>
<gene>
    <name evidence="8" type="ORF">BXY57_1522</name>
</gene>
<evidence type="ECO:0000259" key="7">
    <source>
        <dbReference type="Pfam" id="PF14322"/>
    </source>
</evidence>
<protein>
    <submittedName>
        <fullName evidence="8">Putative outer membrane starch-binding protein</fullName>
    </submittedName>
</protein>
<sequence>MRSYVYYLLILLLLYSCNSYLDRQPLDTPVTTNYYTTEDQISQGLTGVYNSTYWTVGLNIPIQVLYDLYTEIGVERQPGIASGSFDATNGTIASAWSYMYTTIARANSLLDGMKRGKANTPPDSYNRMEAEAKILRAWAYYNLIGLYGDVPFYTSPLLPSQFYTLSRTDKNIIADSIMKDLDDAASKLDWLSTERGRVNKGVALGLKAKIALLLGKYDIAAAAAYQVIQSGAYGLNPNYGSLFTRAGQDANVNNEIMFLLPLPDDQQYPVTYIGLGQASRNVGGQCGRFPTQALVDKFECIDGKRIDQSPLYDPSNPSKNRDPRLHWTVTMNGDTIAGLAGGAKKMCVYNIYDPTTSFYNYSNGTWQNLTNNDVSNPFGPVKNGVGYLWAKYSYDINQDFFNSKSGFIYMRYAEILLTYAEAKIELGQIDASVITAINQVRNRVGMPGVDPSIQGNQQKMRQLIRREKIVELANEGIHLFDMRRWKTANIVLNDYVWGASLSKINPAPIPSFGAPGSFNDLNDIADYSNGNGLRFKRELRNFTDPKNYLWPIPQRELDLDKNLTQNTGW</sequence>
<evidence type="ECO:0000256" key="1">
    <source>
        <dbReference type="ARBA" id="ARBA00004442"/>
    </source>
</evidence>
<evidence type="ECO:0000313" key="8">
    <source>
        <dbReference type="EMBL" id="PJJ75928.1"/>
    </source>
</evidence>
<evidence type="ECO:0000256" key="5">
    <source>
        <dbReference type="ARBA" id="ARBA00023237"/>
    </source>
</evidence>
<dbReference type="AlphaFoldDB" id="A0A2M9CVV7"/>
<dbReference type="InterPro" id="IPR033985">
    <property type="entry name" value="SusD-like_N"/>
</dbReference>
<dbReference type="OrthoDB" id="621018at2"/>
<keyword evidence="5" id="KW-0998">Cell outer membrane</keyword>
<dbReference type="Gene3D" id="1.25.40.390">
    <property type="match status" value="1"/>
</dbReference>